<name>A0ABW2X6N1_9ACTN</name>
<evidence type="ECO:0000256" key="1">
    <source>
        <dbReference type="SAM" id="MobiDB-lite"/>
    </source>
</evidence>
<evidence type="ECO:0000259" key="2">
    <source>
        <dbReference type="Pfam" id="PF13592"/>
    </source>
</evidence>
<dbReference type="Pfam" id="PF13592">
    <property type="entry name" value="HTH_33"/>
    <property type="match status" value="1"/>
</dbReference>
<feature type="domain" description="Winged helix-turn helix" evidence="2">
    <location>
        <begin position="28"/>
        <end position="58"/>
    </location>
</feature>
<accession>A0ABW2X6N1</accession>
<evidence type="ECO:0000313" key="4">
    <source>
        <dbReference type="Proteomes" id="UP001596915"/>
    </source>
</evidence>
<gene>
    <name evidence="3" type="ORF">ACFQ2K_43710</name>
</gene>
<feature type="region of interest" description="Disordered" evidence="1">
    <location>
        <begin position="59"/>
        <end position="90"/>
    </location>
</feature>
<proteinExistence type="predicted"/>
<sequence>MRFDTPYRPSAATRGRTREGTCSSRLRDERWTLARVQAVIRRRLRVSLSVATVWRLLKTGTAGPGRHQPAEHSSVTSTRWSRGRRRCGRG</sequence>
<feature type="compositionally biased region" description="Basic residues" evidence="1">
    <location>
        <begin position="81"/>
        <end position="90"/>
    </location>
</feature>
<reference evidence="4" key="1">
    <citation type="journal article" date="2019" name="Int. J. Syst. Evol. Microbiol.">
        <title>The Global Catalogue of Microorganisms (GCM) 10K type strain sequencing project: providing services to taxonomists for standard genome sequencing and annotation.</title>
        <authorList>
            <consortium name="The Broad Institute Genomics Platform"/>
            <consortium name="The Broad Institute Genome Sequencing Center for Infectious Disease"/>
            <person name="Wu L."/>
            <person name="Ma J."/>
        </authorList>
    </citation>
    <scope>NUCLEOTIDE SEQUENCE [LARGE SCALE GENOMIC DNA]</scope>
    <source>
        <strain evidence="4">JCM 12607</strain>
    </source>
</reference>
<comment type="caution">
    <text evidence="3">The sequence shown here is derived from an EMBL/GenBank/DDBJ whole genome shotgun (WGS) entry which is preliminary data.</text>
</comment>
<dbReference type="Proteomes" id="UP001596915">
    <property type="component" value="Unassembled WGS sequence"/>
</dbReference>
<evidence type="ECO:0000313" key="3">
    <source>
        <dbReference type="EMBL" id="MFD0628506.1"/>
    </source>
</evidence>
<dbReference type="InterPro" id="IPR025959">
    <property type="entry name" value="Winged_HTH_dom"/>
</dbReference>
<feature type="region of interest" description="Disordered" evidence="1">
    <location>
        <begin position="1"/>
        <end position="24"/>
    </location>
</feature>
<protein>
    <submittedName>
        <fullName evidence="3">Winged helix-turn-helix domain-containing protein</fullName>
    </submittedName>
</protein>
<dbReference type="EMBL" id="JBHTGL010000008">
    <property type="protein sequence ID" value="MFD0628506.1"/>
    <property type="molecule type" value="Genomic_DNA"/>
</dbReference>
<feature type="compositionally biased region" description="Polar residues" evidence="1">
    <location>
        <begin position="71"/>
        <end position="80"/>
    </location>
</feature>
<keyword evidence="4" id="KW-1185">Reference proteome</keyword>
<organism evidence="3 4">
    <name type="scientific">Streptomyces sanglieri</name>
    <dbReference type="NCBI Taxonomy" id="193460"/>
    <lineage>
        <taxon>Bacteria</taxon>
        <taxon>Bacillati</taxon>
        <taxon>Actinomycetota</taxon>
        <taxon>Actinomycetes</taxon>
        <taxon>Kitasatosporales</taxon>
        <taxon>Streptomycetaceae</taxon>
        <taxon>Streptomyces</taxon>
    </lineage>
</organism>